<gene>
    <name evidence="3" type="ORF">CR513_09343</name>
</gene>
<accession>A0A371HV23</accession>
<sequence>MAQMFQILTQTNSTITALANQSAAGHAQVGYTTCLPPHNTRDPPYGMPYVTNAANNDEAGPHVQQDQGDEHHVSRNTIPHRSHRQVPLSKEKWQSLDERLRAIEGGNIYELEAVDLCLIPDVGLLTDFKTLEFDKYKGSSYPRVHLAMYCCMMVAYIYDDKVLIHYFQDNLTRTALSWYVSLERGCIKKWRDLVEAFLKQYKYNEDMAPDCSRLQNMVKKEQEGFKEYAQRWRELEVQVQPPITEREMVMMFIDTLLSLYYDRIVKNIASNFIDLVVVGERIELGI</sequence>
<organism evidence="3 4">
    <name type="scientific">Mucuna pruriens</name>
    <name type="common">Velvet bean</name>
    <name type="synonym">Dolichos pruriens</name>
    <dbReference type="NCBI Taxonomy" id="157652"/>
    <lineage>
        <taxon>Eukaryota</taxon>
        <taxon>Viridiplantae</taxon>
        <taxon>Streptophyta</taxon>
        <taxon>Embryophyta</taxon>
        <taxon>Tracheophyta</taxon>
        <taxon>Spermatophyta</taxon>
        <taxon>Magnoliopsida</taxon>
        <taxon>eudicotyledons</taxon>
        <taxon>Gunneridae</taxon>
        <taxon>Pentapetalae</taxon>
        <taxon>rosids</taxon>
        <taxon>fabids</taxon>
        <taxon>Fabales</taxon>
        <taxon>Fabaceae</taxon>
        <taxon>Papilionoideae</taxon>
        <taxon>50 kb inversion clade</taxon>
        <taxon>NPAAA clade</taxon>
        <taxon>indigoferoid/millettioid clade</taxon>
        <taxon>Phaseoleae</taxon>
        <taxon>Mucuna</taxon>
    </lineage>
</organism>
<evidence type="ECO:0000313" key="3">
    <source>
        <dbReference type="EMBL" id="RDY06638.1"/>
    </source>
</evidence>
<evidence type="ECO:0000313" key="4">
    <source>
        <dbReference type="Proteomes" id="UP000257109"/>
    </source>
</evidence>
<proteinExistence type="predicted"/>
<keyword evidence="4" id="KW-1185">Reference proteome</keyword>
<evidence type="ECO:0000259" key="2">
    <source>
        <dbReference type="Pfam" id="PF03732"/>
    </source>
</evidence>
<protein>
    <recommendedName>
        <fullName evidence="2">Retrotransposon gag domain-containing protein</fullName>
    </recommendedName>
</protein>
<dbReference type="OrthoDB" id="1257570at2759"/>
<dbReference type="InterPro" id="IPR005162">
    <property type="entry name" value="Retrotrans_gag_dom"/>
</dbReference>
<feature type="domain" description="Retrotransposon gag" evidence="2">
    <location>
        <begin position="169"/>
        <end position="256"/>
    </location>
</feature>
<feature type="region of interest" description="Disordered" evidence="1">
    <location>
        <begin position="54"/>
        <end position="89"/>
    </location>
</feature>
<dbReference type="Proteomes" id="UP000257109">
    <property type="component" value="Unassembled WGS sequence"/>
</dbReference>
<name>A0A371HV23_MUCPR</name>
<dbReference type="Pfam" id="PF03732">
    <property type="entry name" value="Retrotrans_gag"/>
    <property type="match status" value="1"/>
</dbReference>
<evidence type="ECO:0000256" key="1">
    <source>
        <dbReference type="SAM" id="MobiDB-lite"/>
    </source>
</evidence>
<dbReference type="AlphaFoldDB" id="A0A371HV23"/>
<comment type="caution">
    <text evidence="3">The sequence shown here is derived from an EMBL/GenBank/DDBJ whole genome shotgun (WGS) entry which is preliminary data.</text>
</comment>
<dbReference type="PANTHER" id="PTHR33223">
    <property type="entry name" value="CCHC-TYPE DOMAIN-CONTAINING PROTEIN"/>
    <property type="match status" value="1"/>
</dbReference>
<reference evidence="3" key="1">
    <citation type="submission" date="2018-05" db="EMBL/GenBank/DDBJ databases">
        <title>Draft genome of Mucuna pruriens seed.</title>
        <authorList>
            <person name="Nnadi N.E."/>
            <person name="Vos R."/>
            <person name="Hasami M.H."/>
            <person name="Devisetty U.K."/>
            <person name="Aguiy J.C."/>
        </authorList>
    </citation>
    <scope>NUCLEOTIDE SEQUENCE [LARGE SCALE GENOMIC DNA]</scope>
    <source>
        <strain evidence="3">JCA_2017</strain>
    </source>
</reference>
<dbReference type="EMBL" id="QJKJ01001647">
    <property type="protein sequence ID" value="RDY06638.1"/>
    <property type="molecule type" value="Genomic_DNA"/>
</dbReference>
<dbReference type="PANTHER" id="PTHR33223:SF8">
    <property type="entry name" value="OS04G0172440 PROTEIN"/>
    <property type="match status" value="1"/>
</dbReference>
<feature type="non-terminal residue" evidence="3">
    <location>
        <position position="1"/>
    </location>
</feature>